<dbReference type="PANTHER" id="PTHR33452">
    <property type="entry name" value="OXIDOREDUCTASE CATD-RELATED"/>
    <property type="match status" value="1"/>
</dbReference>
<keyword evidence="5 7" id="KW-1133">Transmembrane helix</keyword>
<keyword evidence="9" id="KW-1185">Reference proteome</keyword>
<evidence type="ECO:0000256" key="4">
    <source>
        <dbReference type="ARBA" id="ARBA00022692"/>
    </source>
</evidence>
<dbReference type="Pfam" id="PF07681">
    <property type="entry name" value="DoxX"/>
    <property type="match status" value="1"/>
</dbReference>
<dbReference type="Proteomes" id="UP000672657">
    <property type="component" value="Unassembled WGS sequence"/>
</dbReference>
<comment type="subcellular location">
    <subcellularLocation>
        <location evidence="1">Cell membrane</location>
        <topology evidence="1">Multi-pass membrane protein</topology>
    </subcellularLocation>
</comment>
<evidence type="ECO:0000256" key="2">
    <source>
        <dbReference type="ARBA" id="ARBA00006679"/>
    </source>
</evidence>
<sequence length="139" mass="14907">MTTATISVTPTTVARLYSVGRALLGSLFLISGLMKMGSFAGYSAWIASAELPMPSLLLVLAMTIEIAGGLTLISGWNAKWGALLLAVFLVPTTLIFHGFWRADLADSWNQFNHILKNVAILGGMLVVFAIESSRGHEPK</sequence>
<proteinExistence type="inferred from homology"/>
<evidence type="ECO:0000256" key="7">
    <source>
        <dbReference type="SAM" id="Phobius"/>
    </source>
</evidence>
<dbReference type="RefSeq" id="WP_211954988.1">
    <property type="nucleotide sequence ID" value="NZ_CAJPVI010000024.1"/>
</dbReference>
<comment type="similarity">
    <text evidence="2">Belongs to the DoxX family.</text>
</comment>
<evidence type="ECO:0008006" key="10">
    <source>
        <dbReference type="Google" id="ProtNLM"/>
    </source>
</evidence>
<keyword evidence="6 7" id="KW-0472">Membrane</keyword>
<name>A0ABN7Q2V6_9BURK</name>
<accession>A0ABN7Q2V6</accession>
<reference evidence="8 9" key="1">
    <citation type="submission" date="2021-03" db="EMBL/GenBank/DDBJ databases">
        <authorList>
            <person name="Peeters C."/>
        </authorList>
    </citation>
    <scope>NUCLEOTIDE SEQUENCE [LARGE SCALE GENOMIC DNA]</scope>
    <source>
        <strain evidence="8 9">LMG 26411</strain>
    </source>
</reference>
<organism evidence="8 9">
    <name type="scientific">Cupriavidus numazuensis</name>
    <dbReference type="NCBI Taxonomy" id="221992"/>
    <lineage>
        <taxon>Bacteria</taxon>
        <taxon>Pseudomonadati</taxon>
        <taxon>Pseudomonadota</taxon>
        <taxon>Betaproteobacteria</taxon>
        <taxon>Burkholderiales</taxon>
        <taxon>Burkholderiaceae</taxon>
        <taxon>Cupriavidus</taxon>
    </lineage>
</organism>
<feature type="transmembrane region" description="Helical" evidence="7">
    <location>
        <begin position="22"/>
        <end position="47"/>
    </location>
</feature>
<feature type="transmembrane region" description="Helical" evidence="7">
    <location>
        <begin position="80"/>
        <end position="99"/>
    </location>
</feature>
<dbReference type="InterPro" id="IPR032808">
    <property type="entry name" value="DoxX"/>
</dbReference>
<comment type="caution">
    <text evidence="8">The sequence shown here is derived from an EMBL/GenBank/DDBJ whole genome shotgun (WGS) entry which is preliminary data.</text>
</comment>
<evidence type="ECO:0000313" key="8">
    <source>
        <dbReference type="EMBL" id="CAG2151586.1"/>
    </source>
</evidence>
<evidence type="ECO:0000256" key="3">
    <source>
        <dbReference type="ARBA" id="ARBA00022475"/>
    </source>
</evidence>
<dbReference type="PANTHER" id="PTHR33452:SF1">
    <property type="entry name" value="INNER MEMBRANE PROTEIN YPHA-RELATED"/>
    <property type="match status" value="1"/>
</dbReference>
<gene>
    <name evidence="8" type="ORF">LMG26411_03991</name>
</gene>
<feature type="transmembrane region" description="Helical" evidence="7">
    <location>
        <begin position="53"/>
        <end position="73"/>
    </location>
</feature>
<evidence type="ECO:0000313" key="9">
    <source>
        <dbReference type="Proteomes" id="UP000672657"/>
    </source>
</evidence>
<dbReference type="EMBL" id="CAJPVI010000024">
    <property type="protein sequence ID" value="CAG2151586.1"/>
    <property type="molecule type" value="Genomic_DNA"/>
</dbReference>
<keyword evidence="4 7" id="KW-0812">Transmembrane</keyword>
<protein>
    <recommendedName>
        <fullName evidence="10">DoxX family protein</fullName>
    </recommendedName>
</protein>
<keyword evidence="3" id="KW-1003">Cell membrane</keyword>
<dbReference type="InterPro" id="IPR051907">
    <property type="entry name" value="DoxX-like_oxidoreductase"/>
</dbReference>
<evidence type="ECO:0000256" key="1">
    <source>
        <dbReference type="ARBA" id="ARBA00004651"/>
    </source>
</evidence>
<evidence type="ECO:0000256" key="5">
    <source>
        <dbReference type="ARBA" id="ARBA00022989"/>
    </source>
</evidence>
<evidence type="ECO:0000256" key="6">
    <source>
        <dbReference type="ARBA" id="ARBA00023136"/>
    </source>
</evidence>